<gene>
    <name evidence="1" type="ORF">DSO57_1016363</name>
</gene>
<proteinExistence type="predicted"/>
<feature type="non-terminal residue" evidence="1">
    <location>
        <position position="75"/>
    </location>
</feature>
<organism evidence="1 2">
    <name type="scientific">Entomophthora muscae</name>
    <dbReference type="NCBI Taxonomy" id="34485"/>
    <lineage>
        <taxon>Eukaryota</taxon>
        <taxon>Fungi</taxon>
        <taxon>Fungi incertae sedis</taxon>
        <taxon>Zoopagomycota</taxon>
        <taxon>Entomophthoromycotina</taxon>
        <taxon>Entomophthoromycetes</taxon>
        <taxon>Entomophthorales</taxon>
        <taxon>Entomophthoraceae</taxon>
        <taxon>Entomophthora</taxon>
    </lineage>
</organism>
<evidence type="ECO:0000313" key="2">
    <source>
        <dbReference type="Proteomes" id="UP001165960"/>
    </source>
</evidence>
<evidence type="ECO:0000313" key="1">
    <source>
        <dbReference type="EMBL" id="KAJ9089092.1"/>
    </source>
</evidence>
<dbReference type="EMBL" id="QTSX02000066">
    <property type="protein sequence ID" value="KAJ9089092.1"/>
    <property type="molecule type" value="Genomic_DNA"/>
</dbReference>
<accession>A0ACC2UQ83</accession>
<sequence length="75" mass="8639">MSFTSKDNFFIIKEQYQELLQAEAADQRRKTTVFHVYTQFNASQEECGLYVSSALSMGDFCRSQIGNCSELTTMY</sequence>
<dbReference type="Proteomes" id="UP001165960">
    <property type="component" value="Unassembled WGS sequence"/>
</dbReference>
<keyword evidence="2" id="KW-1185">Reference proteome</keyword>
<reference evidence="1" key="1">
    <citation type="submission" date="2022-04" db="EMBL/GenBank/DDBJ databases">
        <title>Genome of the entomopathogenic fungus Entomophthora muscae.</title>
        <authorList>
            <person name="Elya C."/>
            <person name="Lovett B.R."/>
            <person name="Lee E."/>
            <person name="Macias A.M."/>
            <person name="Hajek A.E."/>
            <person name="De Bivort B.L."/>
            <person name="Kasson M.T."/>
            <person name="De Fine Licht H.H."/>
            <person name="Stajich J.E."/>
        </authorList>
    </citation>
    <scope>NUCLEOTIDE SEQUENCE</scope>
    <source>
        <strain evidence="1">Berkeley</strain>
    </source>
</reference>
<name>A0ACC2UQ83_9FUNG</name>
<comment type="caution">
    <text evidence="1">The sequence shown here is derived from an EMBL/GenBank/DDBJ whole genome shotgun (WGS) entry which is preliminary data.</text>
</comment>
<protein>
    <submittedName>
        <fullName evidence="1">Uncharacterized protein</fullName>
    </submittedName>
</protein>